<keyword evidence="1" id="KW-0472">Membrane</keyword>
<dbReference type="AlphaFoldDB" id="A0A5R9EIL2"/>
<dbReference type="OrthoDB" id="9808735at2"/>
<dbReference type="InterPro" id="IPR001763">
    <property type="entry name" value="Rhodanese-like_dom"/>
</dbReference>
<dbReference type="CDD" id="cd00158">
    <property type="entry name" value="RHOD"/>
    <property type="match status" value="1"/>
</dbReference>
<feature type="transmembrane region" description="Helical" evidence="1">
    <location>
        <begin position="6"/>
        <end position="28"/>
    </location>
</feature>
<dbReference type="Proteomes" id="UP000306420">
    <property type="component" value="Unassembled WGS sequence"/>
</dbReference>
<dbReference type="InterPro" id="IPR050229">
    <property type="entry name" value="GlpE_sulfurtransferase"/>
</dbReference>
<dbReference type="Gene3D" id="3.40.250.10">
    <property type="entry name" value="Rhodanese-like domain"/>
    <property type="match status" value="1"/>
</dbReference>
<protein>
    <submittedName>
        <fullName evidence="2">Rhodanese-like domain-containing protein</fullName>
    </submittedName>
</protein>
<comment type="caution">
    <text evidence="2">The sequence shown here is derived from an EMBL/GenBank/DDBJ whole genome shotgun (WGS) entry which is preliminary data.</text>
</comment>
<evidence type="ECO:0000256" key="1">
    <source>
        <dbReference type="SAM" id="Phobius"/>
    </source>
</evidence>
<evidence type="ECO:0000313" key="3">
    <source>
        <dbReference type="Proteomes" id="UP000306420"/>
    </source>
</evidence>
<name>A0A5R9EIL2_9LACT</name>
<dbReference type="RefSeq" id="WP_138403681.1">
    <property type="nucleotide sequence ID" value="NZ_VBSP01000003.1"/>
</dbReference>
<reference evidence="2 3" key="1">
    <citation type="submission" date="2019-05" db="EMBL/GenBank/DDBJ databases">
        <title>The metagenome of a microbial culture collection derived from dairy environment covers the genomic content of the human microbiome.</title>
        <authorList>
            <person name="Roder T."/>
            <person name="Wuthrich D."/>
            <person name="Sattari Z."/>
            <person name="Von Ah U."/>
            <person name="Bar C."/>
            <person name="Ronchi F."/>
            <person name="Macpherson A.J."/>
            <person name="Ganal-Vonarburg S.C."/>
            <person name="Bruggmann R."/>
            <person name="Vergeres G."/>
        </authorList>
    </citation>
    <scope>NUCLEOTIDE SEQUENCE [LARGE SCALE GENOMIC DNA]</scope>
    <source>
        <strain evidence="2 3">FAM 24227</strain>
    </source>
</reference>
<evidence type="ECO:0000313" key="2">
    <source>
        <dbReference type="EMBL" id="TLQ49150.1"/>
    </source>
</evidence>
<proteinExistence type="predicted"/>
<keyword evidence="1" id="KW-1133">Transmembrane helix</keyword>
<gene>
    <name evidence="2" type="ORF">FEZ33_01795</name>
</gene>
<dbReference type="EMBL" id="VBSP01000003">
    <property type="protein sequence ID" value="TLQ49150.1"/>
    <property type="molecule type" value="Genomic_DNA"/>
</dbReference>
<accession>A0A5R9EIL2</accession>
<dbReference type="PANTHER" id="PTHR43031:SF18">
    <property type="entry name" value="RHODANESE-RELATED SULFURTRANSFERASES"/>
    <property type="match status" value="1"/>
</dbReference>
<organism evidence="2 3">
    <name type="scientific">Ruoffia tabacinasalis</name>
    <dbReference type="NCBI Taxonomy" id="87458"/>
    <lineage>
        <taxon>Bacteria</taxon>
        <taxon>Bacillati</taxon>
        <taxon>Bacillota</taxon>
        <taxon>Bacilli</taxon>
        <taxon>Lactobacillales</taxon>
        <taxon>Aerococcaceae</taxon>
        <taxon>Ruoffia</taxon>
    </lineage>
</organism>
<sequence length="131" mass="15180">MNILLFLLALIAIGLVAYGIYLLVLWVMRKQSAEMAESHEIRENIRKVQIIDVRETPEFDAKHILGARSIPMSQFKQRFREIRKDKPVYLYDDALNYASRAANILKKEGYDKIYILKGGFSSWTGKVKSEL</sequence>
<dbReference type="Pfam" id="PF00581">
    <property type="entry name" value="Rhodanese"/>
    <property type="match status" value="1"/>
</dbReference>
<dbReference type="SMART" id="SM00450">
    <property type="entry name" value="RHOD"/>
    <property type="match status" value="1"/>
</dbReference>
<dbReference type="SUPFAM" id="SSF52821">
    <property type="entry name" value="Rhodanese/Cell cycle control phosphatase"/>
    <property type="match status" value="1"/>
</dbReference>
<keyword evidence="1" id="KW-0812">Transmembrane</keyword>
<dbReference type="InterPro" id="IPR036873">
    <property type="entry name" value="Rhodanese-like_dom_sf"/>
</dbReference>
<dbReference type="PROSITE" id="PS50206">
    <property type="entry name" value="RHODANESE_3"/>
    <property type="match status" value="1"/>
</dbReference>
<dbReference type="PANTHER" id="PTHR43031">
    <property type="entry name" value="FAD-DEPENDENT OXIDOREDUCTASE"/>
    <property type="match status" value="1"/>
</dbReference>